<keyword evidence="3" id="KW-0805">Transcription regulation</keyword>
<evidence type="ECO:0008006" key="9">
    <source>
        <dbReference type="Google" id="ProtNLM"/>
    </source>
</evidence>
<dbReference type="AlphaFoldDB" id="A0AAW0Z5F8"/>
<evidence type="ECO:0000256" key="3">
    <source>
        <dbReference type="ARBA" id="ARBA00023015"/>
    </source>
</evidence>
<dbReference type="InterPro" id="IPR050815">
    <property type="entry name" value="TF_fung"/>
</dbReference>
<keyword evidence="2" id="KW-0479">Metal-binding</keyword>
<evidence type="ECO:0000313" key="8">
    <source>
        <dbReference type="Proteomes" id="UP001388673"/>
    </source>
</evidence>
<dbReference type="GO" id="GO:0005634">
    <property type="term" value="C:nucleus"/>
    <property type="evidence" value="ECO:0007669"/>
    <property type="project" value="UniProtKB-SubCell"/>
</dbReference>
<dbReference type="GeneID" id="92178349"/>
<evidence type="ECO:0000256" key="6">
    <source>
        <dbReference type="SAM" id="MobiDB-lite"/>
    </source>
</evidence>
<evidence type="ECO:0000256" key="5">
    <source>
        <dbReference type="ARBA" id="ARBA00023242"/>
    </source>
</evidence>
<dbReference type="CDD" id="cd00067">
    <property type="entry name" value="GAL4"/>
    <property type="match status" value="1"/>
</dbReference>
<name>A0AAW0Z5F8_9TREE</name>
<evidence type="ECO:0000313" key="7">
    <source>
        <dbReference type="EMBL" id="KAK8865941.1"/>
    </source>
</evidence>
<comment type="caution">
    <text evidence="7">The sequence shown here is derived from an EMBL/GenBank/DDBJ whole genome shotgun (WGS) entry which is preliminary data.</text>
</comment>
<keyword evidence="8" id="KW-1185">Reference proteome</keyword>
<feature type="compositionally biased region" description="Basic and acidic residues" evidence="6">
    <location>
        <begin position="131"/>
        <end position="144"/>
    </location>
</feature>
<gene>
    <name evidence="7" type="ORF">IAR55_001090</name>
</gene>
<dbReference type="PANTHER" id="PTHR47338:SF29">
    <property type="entry name" value="ZN(2)-C6 FUNGAL-TYPE DOMAIN-CONTAINING PROTEIN"/>
    <property type="match status" value="1"/>
</dbReference>
<dbReference type="InterPro" id="IPR036864">
    <property type="entry name" value="Zn2-C6_fun-type_DNA-bd_sf"/>
</dbReference>
<dbReference type="GO" id="GO:0000981">
    <property type="term" value="F:DNA-binding transcription factor activity, RNA polymerase II-specific"/>
    <property type="evidence" value="ECO:0007669"/>
    <property type="project" value="InterPro"/>
</dbReference>
<evidence type="ECO:0000256" key="2">
    <source>
        <dbReference type="ARBA" id="ARBA00022723"/>
    </source>
</evidence>
<keyword evidence="5" id="KW-0539">Nucleus</keyword>
<dbReference type="Proteomes" id="UP001388673">
    <property type="component" value="Unassembled WGS sequence"/>
</dbReference>
<dbReference type="GO" id="GO:0008270">
    <property type="term" value="F:zinc ion binding"/>
    <property type="evidence" value="ECO:0007669"/>
    <property type="project" value="InterPro"/>
</dbReference>
<evidence type="ECO:0000256" key="1">
    <source>
        <dbReference type="ARBA" id="ARBA00004123"/>
    </source>
</evidence>
<dbReference type="RefSeq" id="XP_066805420.1">
    <property type="nucleotide sequence ID" value="XM_066944219.1"/>
</dbReference>
<dbReference type="PANTHER" id="PTHR47338">
    <property type="entry name" value="ZN(II)2CYS6 TRANSCRIPTION FACTOR (EUROFUNG)-RELATED"/>
    <property type="match status" value="1"/>
</dbReference>
<protein>
    <recommendedName>
        <fullName evidence="9">Zn(2)-C6 fungal-type domain-containing protein</fullName>
    </recommendedName>
</protein>
<dbReference type="EMBL" id="JBCAWK010000002">
    <property type="protein sequence ID" value="KAK8865941.1"/>
    <property type="molecule type" value="Genomic_DNA"/>
</dbReference>
<organism evidence="7 8">
    <name type="scientific">Kwoniella newhampshirensis</name>
    <dbReference type="NCBI Taxonomy" id="1651941"/>
    <lineage>
        <taxon>Eukaryota</taxon>
        <taxon>Fungi</taxon>
        <taxon>Dikarya</taxon>
        <taxon>Basidiomycota</taxon>
        <taxon>Agaricomycotina</taxon>
        <taxon>Tremellomycetes</taxon>
        <taxon>Tremellales</taxon>
        <taxon>Cryptococcaceae</taxon>
        <taxon>Kwoniella</taxon>
    </lineage>
</organism>
<accession>A0AAW0Z5F8</accession>
<dbReference type="CDD" id="cd12148">
    <property type="entry name" value="fungal_TF_MHR"/>
    <property type="match status" value="1"/>
</dbReference>
<feature type="compositionally biased region" description="Polar residues" evidence="6">
    <location>
        <begin position="38"/>
        <end position="48"/>
    </location>
</feature>
<sequence>MQPQDQRSGLYSYYPQSYSISSLTMSNEPHLPPPEDSPSLSTSRQSYDMSFPPDGLESQSIPTQVGEYRVGLEGGEEYGGPSGTSRISVGQDDVYRQEAFEEAGDVGRPPTLRRRITDASSPTESLGEGLMESRDDSGRGDSPKKKPRITLPRGRACVPCRKCSGDRPCRNCDKNGTDCRYEELQRKKPKTVMLEERVTELEALLKLRPGQNLPRGSYSDQSAVGYTELSTPSEHSMSIEARLNSAESHHTPPFFGNQGGPGPPVVSLLSFRDMPPNMAAVNTAVADVPPNSHLEMALIQVVLPYSPHLLMPVHPARFLTLLALPPNNPNRPHPAFLYILFFEAVRVLEKQVPLPNLPPPPPSLFPPSFDPPIPPPCLAPDYILSQVGGTSASLLERARTELDEGIRNVDRPFDLARAAIGIARAMYSLGRFIEGWNIPVMRLVTSCGLHRITGEFVPPAGSSVSGTGGPELMPPQYAPSYQYRHPHVPVHISPGQQPFPILRMKPVIIPPARDEIEVAERVMTFWAAKKQDWESGIGWGWSMGLADEQVTTKWAWGWGQVEVRHPNSPAQQFSICDLYDPMSPMHSSPEADTTYVLALKSAALLHRASSLFDLPISSIPISQPDGRIESIYRTPLPAIESVETALRLFRGRIPPPFVYGRQAPNPPVPGQMGPIAYDGFSDPWWITLHANIYTAEMLMYREMANHRPEAYETAVSRARALVDLSQKVPLDAWANVDMLVALDLSFASRFLFKETNRLMSIGQTQAAGYASEEAEMLCGILRGPYTRWLHIASLHSLIIQRVREGWSEKEGEYERV</sequence>
<evidence type="ECO:0000256" key="4">
    <source>
        <dbReference type="ARBA" id="ARBA00023163"/>
    </source>
</evidence>
<feature type="region of interest" description="Disordered" evidence="6">
    <location>
        <begin position="101"/>
        <end position="150"/>
    </location>
</feature>
<dbReference type="Gene3D" id="4.10.240.10">
    <property type="entry name" value="Zn(2)-C6 fungal-type DNA-binding domain"/>
    <property type="match status" value="1"/>
</dbReference>
<feature type="region of interest" description="Disordered" evidence="6">
    <location>
        <begin position="23"/>
        <end position="63"/>
    </location>
</feature>
<reference evidence="7 8" key="1">
    <citation type="journal article" date="2024" name="bioRxiv">
        <title>Comparative genomics of Cryptococcus and Kwoniella reveals pathogenesis evolution and contrasting karyotype dynamics via intercentromeric recombination or chromosome fusion.</title>
        <authorList>
            <person name="Coelho M.A."/>
            <person name="David-Palma M."/>
            <person name="Shea T."/>
            <person name="Bowers K."/>
            <person name="McGinley-Smith S."/>
            <person name="Mohammad A.W."/>
            <person name="Gnirke A."/>
            <person name="Yurkov A.M."/>
            <person name="Nowrousian M."/>
            <person name="Sun S."/>
            <person name="Cuomo C.A."/>
            <person name="Heitman J."/>
        </authorList>
    </citation>
    <scope>NUCLEOTIDE SEQUENCE [LARGE SCALE GENOMIC DNA]</scope>
    <source>
        <strain evidence="7 8">CBS 13917</strain>
    </source>
</reference>
<proteinExistence type="predicted"/>
<comment type="subcellular location">
    <subcellularLocation>
        <location evidence="1">Nucleus</location>
    </subcellularLocation>
</comment>
<dbReference type="InterPro" id="IPR001138">
    <property type="entry name" value="Zn2Cys6_DnaBD"/>
</dbReference>
<dbReference type="KEGG" id="kne:92178349"/>
<keyword evidence="4" id="KW-0804">Transcription</keyword>